<name>A0ABS1DUE2_RUBGE</name>
<sequence>MGAGAVGLFGARSARAAQAAAPGAGAGAGIGPGPYAVEGMAAYSATQPLRLLKFERRALGPKDVAIQLHYCGICHSDIHHGREHWRQEPFPLVPGHELAGVVVAVGSSASRFKVGDRVGVGCMVNSCRHCSMCNVGLEQYCENGATFTYGSKDRDGTLTQGGYSTLNVVDEDFVIRVPDAIDLADAGPLMCAGITVYSPLRRWSVGPGKRVGVVGLGGLGHMAVKIAKAMGAEVTVLTTSPDKVADALRFGARDVIVNPDSADLSRHKRSLDFILDTAPYKHKLDRLFTLLKQDATFCMVGAGKVSEPYEIGPFSLLAARNSYASSQIGGIRETQELVDFCALHGIRPETSRIAMNEISAAWDRVVDKKARYRYVVDMKA</sequence>
<dbReference type="InterPro" id="IPR020843">
    <property type="entry name" value="ER"/>
</dbReference>
<evidence type="ECO:0000256" key="5">
    <source>
        <dbReference type="RuleBase" id="RU361277"/>
    </source>
</evidence>
<comment type="cofactor">
    <cofactor evidence="1 5">
        <name>Zn(2+)</name>
        <dbReference type="ChEBI" id="CHEBI:29105"/>
    </cofactor>
</comment>
<reference evidence="7" key="2">
    <citation type="journal article" date="2020" name="Microorganisms">
        <title>Osmotic Adaptation and Compatible Solute Biosynthesis of Phototrophic Bacteria as Revealed from Genome Analyses.</title>
        <authorList>
            <person name="Imhoff J.F."/>
            <person name="Rahn T."/>
            <person name="Kunzel S."/>
            <person name="Keller A."/>
            <person name="Neulinger S.C."/>
        </authorList>
    </citation>
    <scope>NUCLEOTIDE SEQUENCE</scope>
    <source>
        <strain evidence="7">IM 151</strain>
    </source>
</reference>
<dbReference type="Gene3D" id="3.40.50.720">
    <property type="entry name" value="NAD(P)-binding Rossmann-like Domain"/>
    <property type="match status" value="1"/>
</dbReference>
<dbReference type="InterPro" id="IPR011032">
    <property type="entry name" value="GroES-like_sf"/>
</dbReference>
<evidence type="ECO:0000259" key="6">
    <source>
        <dbReference type="SMART" id="SM00829"/>
    </source>
</evidence>
<dbReference type="InterPro" id="IPR029752">
    <property type="entry name" value="D-isomer_DH_CS1"/>
</dbReference>
<accession>A0ABS1DUE2</accession>
<dbReference type="SUPFAM" id="SSF51735">
    <property type="entry name" value="NAD(P)-binding Rossmann-fold domains"/>
    <property type="match status" value="1"/>
</dbReference>
<evidence type="ECO:0000256" key="3">
    <source>
        <dbReference type="ARBA" id="ARBA00022833"/>
    </source>
</evidence>
<evidence type="ECO:0000313" key="8">
    <source>
        <dbReference type="Proteomes" id="UP001041814"/>
    </source>
</evidence>
<evidence type="ECO:0000256" key="1">
    <source>
        <dbReference type="ARBA" id="ARBA00001947"/>
    </source>
</evidence>
<dbReference type="InterPro" id="IPR013149">
    <property type="entry name" value="ADH-like_C"/>
</dbReference>
<evidence type="ECO:0000256" key="2">
    <source>
        <dbReference type="ARBA" id="ARBA00022723"/>
    </source>
</evidence>
<gene>
    <name evidence="7" type="ORF">CKO43_12755</name>
</gene>
<reference evidence="7" key="1">
    <citation type="submission" date="2017-08" db="EMBL/GenBank/DDBJ databases">
        <authorList>
            <person name="Imhoff J.F."/>
            <person name="Rahn T."/>
            <person name="Kuenzel S."/>
            <person name="Neulinger S.C."/>
        </authorList>
    </citation>
    <scope>NUCLEOTIDE SEQUENCE</scope>
    <source>
        <strain evidence="7">IM 151</strain>
    </source>
</reference>
<feature type="domain" description="Enoyl reductase (ER)" evidence="6">
    <location>
        <begin position="44"/>
        <end position="376"/>
    </location>
</feature>
<organism evidence="7 8">
    <name type="scientific">Rubrivivax gelatinosus</name>
    <name type="common">Rhodocyclus gelatinosus</name>
    <name type="synonym">Rhodopseudomonas gelatinosa</name>
    <dbReference type="NCBI Taxonomy" id="28068"/>
    <lineage>
        <taxon>Bacteria</taxon>
        <taxon>Pseudomonadati</taxon>
        <taxon>Pseudomonadota</taxon>
        <taxon>Betaproteobacteria</taxon>
        <taxon>Burkholderiales</taxon>
        <taxon>Sphaerotilaceae</taxon>
        <taxon>Rubrivivax</taxon>
    </lineage>
</organism>
<dbReference type="Pfam" id="PF08240">
    <property type="entry name" value="ADH_N"/>
    <property type="match status" value="1"/>
</dbReference>
<dbReference type="Gene3D" id="3.90.180.10">
    <property type="entry name" value="Medium-chain alcohol dehydrogenases, catalytic domain"/>
    <property type="match status" value="1"/>
</dbReference>
<dbReference type="SUPFAM" id="SSF50129">
    <property type="entry name" value="GroES-like"/>
    <property type="match status" value="1"/>
</dbReference>
<evidence type="ECO:0000313" key="7">
    <source>
        <dbReference type="EMBL" id="MBK1713649.1"/>
    </source>
</evidence>
<dbReference type="PROSITE" id="PS00059">
    <property type="entry name" value="ADH_ZINC"/>
    <property type="match status" value="1"/>
</dbReference>
<protein>
    <submittedName>
        <fullName evidence="7">Alcohol dehydrogenase</fullName>
    </submittedName>
</protein>
<dbReference type="PANTHER" id="PTHR42683">
    <property type="entry name" value="ALDEHYDE REDUCTASE"/>
    <property type="match status" value="1"/>
</dbReference>
<dbReference type="InterPro" id="IPR013154">
    <property type="entry name" value="ADH-like_N"/>
</dbReference>
<dbReference type="Proteomes" id="UP001041814">
    <property type="component" value="Unassembled WGS sequence"/>
</dbReference>
<dbReference type="PROSITE" id="PS00065">
    <property type="entry name" value="D_2_HYDROXYACID_DH_1"/>
    <property type="match status" value="1"/>
</dbReference>
<dbReference type="SMART" id="SM00829">
    <property type="entry name" value="PKS_ER"/>
    <property type="match status" value="1"/>
</dbReference>
<proteinExistence type="inferred from homology"/>
<dbReference type="Pfam" id="PF00107">
    <property type="entry name" value="ADH_zinc_N"/>
    <property type="match status" value="1"/>
</dbReference>
<comment type="caution">
    <text evidence="7">The sequence shown here is derived from an EMBL/GenBank/DDBJ whole genome shotgun (WGS) entry which is preliminary data.</text>
</comment>
<keyword evidence="3 5" id="KW-0862">Zinc</keyword>
<dbReference type="InterPro" id="IPR047109">
    <property type="entry name" value="CAD-like"/>
</dbReference>
<keyword evidence="4" id="KW-0560">Oxidoreductase</keyword>
<evidence type="ECO:0000256" key="4">
    <source>
        <dbReference type="ARBA" id="ARBA00023002"/>
    </source>
</evidence>
<dbReference type="EMBL" id="NRRU01000043">
    <property type="protein sequence ID" value="MBK1713649.1"/>
    <property type="molecule type" value="Genomic_DNA"/>
</dbReference>
<comment type="similarity">
    <text evidence="5">Belongs to the zinc-containing alcohol dehydrogenase family.</text>
</comment>
<dbReference type="InterPro" id="IPR002328">
    <property type="entry name" value="ADH_Zn_CS"/>
</dbReference>
<dbReference type="CDD" id="cd05283">
    <property type="entry name" value="CAD1"/>
    <property type="match status" value="1"/>
</dbReference>
<keyword evidence="8" id="KW-1185">Reference proteome</keyword>
<dbReference type="InterPro" id="IPR036291">
    <property type="entry name" value="NAD(P)-bd_dom_sf"/>
</dbReference>
<keyword evidence="2 5" id="KW-0479">Metal-binding</keyword>